<dbReference type="STRING" id="679937.Bcop_2102"/>
<keyword evidence="2" id="KW-1185">Reference proteome</keyword>
<dbReference type="eggNOG" id="COG3943">
    <property type="taxonomic scope" value="Bacteria"/>
</dbReference>
<evidence type="ECO:0000313" key="2">
    <source>
        <dbReference type="Proteomes" id="UP000018439"/>
    </source>
</evidence>
<name>F3ZTA6_9BACE</name>
<organism evidence="1 2">
    <name type="scientific">Bacteroides coprosuis DSM 18011</name>
    <dbReference type="NCBI Taxonomy" id="679937"/>
    <lineage>
        <taxon>Bacteria</taxon>
        <taxon>Pseudomonadati</taxon>
        <taxon>Bacteroidota</taxon>
        <taxon>Bacteroidia</taxon>
        <taxon>Bacteroidales</taxon>
        <taxon>Bacteroidaceae</taxon>
        <taxon>Bacteroides</taxon>
    </lineage>
</organism>
<evidence type="ECO:0000313" key="1">
    <source>
        <dbReference type="EMBL" id="EGJ72274.1"/>
    </source>
</evidence>
<dbReference type="PANTHER" id="PTHR35810:SF1">
    <property type="entry name" value="CYTOPLASMIC PROTEIN"/>
    <property type="match status" value="1"/>
</dbReference>
<dbReference type="AlphaFoldDB" id="F3ZTA6"/>
<protein>
    <recommendedName>
        <fullName evidence="3">Death-on-curing family protein</fullName>
    </recommendedName>
</protein>
<reference evidence="1 2" key="1">
    <citation type="journal article" date="2011" name="Stand. Genomic Sci.">
        <title>Non-contiguous finished genome sequence of Bacteroides coprosuis type strain (PC139).</title>
        <authorList>
            <person name="Land M."/>
            <person name="Held B."/>
            <person name="Gronow S."/>
            <person name="Abt B."/>
            <person name="Lucas S."/>
            <person name="Del Rio T.G."/>
            <person name="Nolan M."/>
            <person name="Tice H."/>
            <person name="Cheng J.F."/>
            <person name="Pitluck S."/>
            <person name="Liolios K."/>
            <person name="Pagani I."/>
            <person name="Ivanova N."/>
            <person name="Mavromatis K."/>
            <person name="Mikhailova N."/>
            <person name="Pati A."/>
            <person name="Tapia R."/>
            <person name="Han C."/>
            <person name="Goodwin L."/>
            <person name="Chen A."/>
            <person name="Palaniappan K."/>
            <person name="Hauser L."/>
            <person name="Brambilla E.M."/>
            <person name="Rohde M."/>
            <person name="Goker M."/>
            <person name="Detter J.C."/>
            <person name="Woyke T."/>
            <person name="Bristow J."/>
            <person name="Eisen J.A."/>
            <person name="Markowitz V."/>
            <person name="Hugenholtz P."/>
            <person name="Kyrpides N.C."/>
            <person name="Klenk H.P."/>
            <person name="Lapidus A."/>
        </authorList>
    </citation>
    <scope>NUCLEOTIDE SEQUENCE</scope>
    <source>
        <strain evidence="1 2">DSM 18011</strain>
    </source>
</reference>
<dbReference type="PANTHER" id="PTHR35810">
    <property type="entry name" value="CYTOPLASMIC PROTEIN-RELATED"/>
    <property type="match status" value="1"/>
</dbReference>
<gene>
    <name evidence="1" type="ORF">Bcop_2102</name>
</gene>
<dbReference type="HOGENOM" id="CLU_048266_5_1_10"/>
<sequence length="109" mass="12797">MNKGEVIIYQAPDGNTRLDVKLDGETVWLNRQQMADLFDRDIKTIGKHINNALKEELEDIPTVAKFATVQKEGNRNVERNIEHYNLDMIRILHSFCFFYKNKPYNTLIL</sequence>
<accession>F3ZTA6</accession>
<evidence type="ECO:0008006" key="3">
    <source>
        <dbReference type="Google" id="ProtNLM"/>
    </source>
</evidence>
<proteinExistence type="predicted"/>
<dbReference type="EMBL" id="CM001167">
    <property type="protein sequence ID" value="EGJ72274.1"/>
    <property type="molecule type" value="Genomic_DNA"/>
</dbReference>
<dbReference type="Proteomes" id="UP000018439">
    <property type="component" value="Chromosome"/>
</dbReference>